<name>A0A9W4RIC2_9PEZI</name>
<evidence type="ECO:0000313" key="4">
    <source>
        <dbReference type="EMBL" id="CAI0641239.1"/>
    </source>
</evidence>
<keyword evidence="2" id="KW-0560">Oxidoreductase</keyword>
<dbReference type="Gene3D" id="3.90.25.10">
    <property type="entry name" value="UDP-galactose 4-epimerase, domain 1"/>
    <property type="match status" value="1"/>
</dbReference>
<dbReference type="CDD" id="cd05259">
    <property type="entry name" value="PCBER_SDR_a"/>
    <property type="match status" value="1"/>
</dbReference>
<evidence type="ECO:0000259" key="3">
    <source>
        <dbReference type="Pfam" id="PF05368"/>
    </source>
</evidence>
<proteinExistence type="predicted"/>
<protein>
    <recommendedName>
        <fullName evidence="3">NmrA-like domain-containing protein</fullName>
    </recommendedName>
</protein>
<dbReference type="SUPFAM" id="SSF51735">
    <property type="entry name" value="NAD(P)-binding Rossmann-fold domains"/>
    <property type="match status" value="1"/>
</dbReference>
<dbReference type="Proteomes" id="UP001152533">
    <property type="component" value="Unassembled WGS sequence"/>
</dbReference>
<dbReference type="InterPro" id="IPR045312">
    <property type="entry name" value="PCBER-like"/>
</dbReference>
<sequence length="299" mass="32362">MSSIKNVAVVGASGSIGSHAVPALLADDFIVTIVTHSSEGKRFPPQVKIAVTDFSLQSLQQILSGQDAVLCLLGHAVLDRQVDVIHAAEKAGVKRFIPSDFGVPKGPNDVPEYRAILGKKAQALNLLKEKAGKNGNFTWTSFFNGPLLDRSLALFPDFGFDLKQHSATIYDSGNEPFTAMSIAKIGKPIAAVFKHPEETKNRHVSIAALTTFQRKILAELEKQTNTKWETTTVSTDEARREGRIKLQSGDYKGAYVAFLVAQLYQDGAGRSVLDGADNDLLGVEQESLKNIVKGALTWA</sequence>
<evidence type="ECO:0000313" key="5">
    <source>
        <dbReference type="Proteomes" id="UP001152533"/>
    </source>
</evidence>
<evidence type="ECO:0000256" key="2">
    <source>
        <dbReference type="ARBA" id="ARBA00023002"/>
    </source>
</evidence>
<dbReference type="EMBL" id="CAMGZC010000008">
    <property type="protein sequence ID" value="CAI0641239.1"/>
    <property type="molecule type" value="Genomic_DNA"/>
</dbReference>
<dbReference type="PANTHER" id="PTHR47706:SF9">
    <property type="entry name" value="NMRA-LIKE DOMAIN-CONTAINING PROTEIN-RELATED"/>
    <property type="match status" value="1"/>
</dbReference>
<dbReference type="GO" id="GO:0016491">
    <property type="term" value="F:oxidoreductase activity"/>
    <property type="evidence" value="ECO:0007669"/>
    <property type="project" value="UniProtKB-KW"/>
</dbReference>
<dbReference type="InterPro" id="IPR008030">
    <property type="entry name" value="NmrA-like"/>
</dbReference>
<dbReference type="InterPro" id="IPR036291">
    <property type="entry name" value="NAD(P)-bd_dom_sf"/>
</dbReference>
<keyword evidence="1" id="KW-0521">NADP</keyword>
<reference evidence="4" key="1">
    <citation type="submission" date="2022-08" db="EMBL/GenBank/DDBJ databases">
        <authorList>
            <person name="Giroux E."/>
            <person name="Giroux E."/>
        </authorList>
    </citation>
    <scope>NUCLEOTIDE SEQUENCE</scope>
    <source>
        <strain evidence="4">H1091258</strain>
    </source>
</reference>
<dbReference type="Gene3D" id="3.40.50.720">
    <property type="entry name" value="NAD(P)-binding Rossmann-like Domain"/>
    <property type="match status" value="1"/>
</dbReference>
<dbReference type="Pfam" id="PF05368">
    <property type="entry name" value="NmrA"/>
    <property type="match status" value="1"/>
</dbReference>
<comment type="caution">
    <text evidence="4">The sequence shown here is derived from an EMBL/GenBank/DDBJ whole genome shotgun (WGS) entry which is preliminary data.</text>
</comment>
<keyword evidence="5" id="KW-1185">Reference proteome</keyword>
<dbReference type="AlphaFoldDB" id="A0A9W4RIC2"/>
<gene>
    <name evidence="4" type="ORF">CGXH109_LOCUS2326</name>
</gene>
<accession>A0A9W4RIC2</accession>
<organism evidence="4 5">
    <name type="scientific">Colletotrichum noveboracense</name>
    <dbReference type="NCBI Taxonomy" id="2664923"/>
    <lineage>
        <taxon>Eukaryota</taxon>
        <taxon>Fungi</taxon>
        <taxon>Dikarya</taxon>
        <taxon>Ascomycota</taxon>
        <taxon>Pezizomycotina</taxon>
        <taxon>Sordariomycetes</taxon>
        <taxon>Hypocreomycetidae</taxon>
        <taxon>Glomerellales</taxon>
        <taxon>Glomerellaceae</taxon>
        <taxon>Colletotrichum</taxon>
        <taxon>Colletotrichum gloeosporioides species complex</taxon>
    </lineage>
</organism>
<feature type="domain" description="NmrA-like" evidence="3">
    <location>
        <begin position="5"/>
        <end position="234"/>
    </location>
</feature>
<dbReference type="PANTHER" id="PTHR47706">
    <property type="entry name" value="NMRA-LIKE FAMILY PROTEIN"/>
    <property type="match status" value="1"/>
</dbReference>
<dbReference type="InterPro" id="IPR051609">
    <property type="entry name" value="NmrA/Isoflavone_reductase-like"/>
</dbReference>
<evidence type="ECO:0000256" key="1">
    <source>
        <dbReference type="ARBA" id="ARBA00022857"/>
    </source>
</evidence>